<evidence type="ECO:0000256" key="7">
    <source>
        <dbReference type="ARBA" id="ARBA00023277"/>
    </source>
</evidence>
<keyword evidence="7" id="KW-0119">Carbohydrate metabolism</keyword>
<accession>A0A6A6WZF8</accession>
<evidence type="ECO:0000256" key="2">
    <source>
        <dbReference type="ARBA" id="ARBA00010579"/>
    </source>
</evidence>
<feature type="signal peptide" evidence="12">
    <location>
        <begin position="1"/>
        <end position="16"/>
    </location>
</feature>
<evidence type="ECO:0000256" key="1">
    <source>
        <dbReference type="ARBA" id="ARBA00004191"/>
    </source>
</evidence>
<dbReference type="AlphaFoldDB" id="A0A6A6WZF8"/>
<dbReference type="InterPro" id="IPR051526">
    <property type="entry name" value="Beta-Glucosidase_SUN"/>
</dbReference>
<dbReference type="Pfam" id="PF03856">
    <property type="entry name" value="SUN"/>
    <property type="match status" value="1"/>
</dbReference>
<keyword evidence="5 12" id="KW-0732">Signal</keyword>
<feature type="region of interest" description="Disordered" evidence="11">
    <location>
        <begin position="93"/>
        <end position="156"/>
    </location>
</feature>
<dbReference type="EMBL" id="MU002134">
    <property type="protein sequence ID" value="KAF2789482.1"/>
    <property type="molecule type" value="Genomic_DNA"/>
</dbReference>
<evidence type="ECO:0000256" key="12">
    <source>
        <dbReference type="SAM" id="SignalP"/>
    </source>
</evidence>
<dbReference type="PANTHER" id="PTHR31316">
    <property type="entry name" value="BETA-GLUCOSIDASE-LIKE PROTEIN NCA3, MITOCHONDRIAL-RELATED"/>
    <property type="match status" value="1"/>
</dbReference>
<feature type="chain" id="PRO_5025388909" evidence="12">
    <location>
        <begin position="17"/>
        <end position="451"/>
    </location>
</feature>
<comment type="similarity">
    <text evidence="2">Belongs to the SUN family.</text>
</comment>
<keyword evidence="9" id="KW-0961">Cell wall biogenesis/degradation</keyword>
<gene>
    <name evidence="13" type="ORF">K505DRAFT_93327</name>
</gene>
<sequence length="451" mass="48276">MKLMFIAALVATIATALVQPHHHGHSHLRRALAKREPAEAAIYLPGPVETVIVYELNGQPISEEDVRQGLQNGTLVWGDDGALSTSIAIPIATPPPEPVTVHEPEPTPAPITAEASTVAVASSSSVKQEPESSSVPLYSSPQAPSPPDDHSGPCPDCDKEFPNGKYSCDAFPTGYGAIPLLNEGLGGWIGIQEPQYSQADGMDNIMTVPMGTCTDGTCCTPGRFCSYGCPNPYLKLAFPKRQGKSKQSVGGLYCNEDGKLELPDGSLGKTLCGKGSENMTVKVQNNLSQSVSICRTDYPGTESMTIPLTVGPGVTAELANPKQGGYYFWDGKPTSAQYYINNKGVSEKEACTWGDRTKTSGNWAPLNFGTSWDDVVMNMGFSSLSQNIPTTKANLDFTVMFTGDGIQNKCRYDPIHKYCQGPSNDYSQCGDTGCTVSPYVNCKLEPLTYCI</sequence>
<evidence type="ECO:0000256" key="9">
    <source>
        <dbReference type="ARBA" id="ARBA00023316"/>
    </source>
</evidence>
<dbReference type="InterPro" id="IPR005556">
    <property type="entry name" value="SUN"/>
</dbReference>
<keyword evidence="14" id="KW-1185">Reference proteome</keyword>
<evidence type="ECO:0000256" key="8">
    <source>
        <dbReference type="ARBA" id="ARBA00023295"/>
    </source>
</evidence>
<keyword evidence="10" id="KW-0624">Polysaccharide degradation</keyword>
<dbReference type="GO" id="GO:0031505">
    <property type="term" value="P:fungal-type cell wall organization"/>
    <property type="evidence" value="ECO:0007669"/>
    <property type="project" value="TreeGrafter"/>
</dbReference>
<organism evidence="13 14">
    <name type="scientific">Melanomma pulvis-pyrius CBS 109.77</name>
    <dbReference type="NCBI Taxonomy" id="1314802"/>
    <lineage>
        <taxon>Eukaryota</taxon>
        <taxon>Fungi</taxon>
        <taxon>Dikarya</taxon>
        <taxon>Ascomycota</taxon>
        <taxon>Pezizomycotina</taxon>
        <taxon>Dothideomycetes</taxon>
        <taxon>Pleosporomycetidae</taxon>
        <taxon>Pleosporales</taxon>
        <taxon>Melanommataceae</taxon>
        <taxon>Melanomma</taxon>
    </lineage>
</organism>
<keyword evidence="4" id="KW-0964">Secreted</keyword>
<dbReference type="OrthoDB" id="5339822at2759"/>
<keyword evidence="8" id="KW-0326">Glycosidase</keyword>
<keyword evidence="3" id="KW-0134">Cell wall</keyword>
<feature type="compositionally biased region" description="Basic and acidic residues" evidence="11">
    <location>
        <begin position="147"/>
        <end position="156"/>
    </location>
</feature>
<evidence type="ECO:0000313" key="14">
    <source>
        <dbReference type="Proteomes" id="UP000799757"/>
    </source>
</evidence>
<dbReference type="GO" id="GO:0009986">
    <property type="term" value="C:cell surface"/>
    <property type="evidence" value="ECO:0007669"/>
    <property type="project" value="TreeGrafter"/>
</dbReference>
<keyword evidence="6 13" id="KW-0378">Hydrolase</keyword>
<reference evidence="13" key="1">
    <citation type="journal article" date="2020" name="Stud. Mycol.">
        <title>101 Dothideomycetes genomes: a test case for predicting lifestyles and emergence of pathogens.</title>
        <authorList>
            <person name="Haridas S."/>
            <person name="Albert R."/>
            <person name="Binder M."/>
            <person name="Bloem J."/>
            <person name="Labutti K."/>
            <person name="Salamov A."/>
            <person name="Andreopoulos B."/>
            <person name="Baker S."/>
            <person name="Barry K."/>
            <person name="Bills G."/>
            <person name="Bluhm B."/>
            <person name="Cannon C."/>
            <person name="Castanera R."/>
            <person name="Culley D."/>
            <person name="Daum C."/>
            <person name="Ezra D."/>
            <person name="Gonzalez J."/>
            <person name="Henrissat B."/>
            <person name="Kuo A."/>
            <person name="Liang C."/>
            <person name="Lipzen A."/>
            <person name="Lutzoni F."/>
            <person name="Magnuson J."/>
            <person name="Mondo S."/>
            <person name="Nolan M."/>
            <person name="Ohm R."/>
            <person name="Pangilinan J."/>
            <person name="Park H.-J."/>
            <person name="Ramirez L."/>
            <person name="Alfaro M."/>
            <person name="Sun H."/>
            <person name="Tritt A."/>
            <person name="Yoshinaga Y."/>
            <person name="Zwiers L.-H."/>
            <person name="Turgeon B."/>
            <person name="Goodwin S."/>
            <person name="Spatafora J."/>
            <person name="Crous P."/>
            <person name="Grigoriev I."/>
        </authorList>
    </citation>
    <scope>NUCLEOTIDE SEQUENCE</scope>
    <source>
        <strain evidence="13">CBS 109.77</strain>
    </source>
</reference>
<feature type="compositionally biased region" description="Low complexity" evidence="11">
    <location>
        <begin position="110"/>
        <end position="136"/>
    </location>
</feature>
<dbReference type="GO" id="GO:0016798">
    <property type="term" value="F:hydrolase activity, acting on glycosyl bonds"/>
    <property type="evidence" value="ECO:0007669"/>
    <property type="project" value="UniProtKB-KW"/>
</dbReference>
<comment type="subcellular location">
    <subcellularLocation>
        <location evidence="1">Secreted</location>
        <location evidence="1">Cell wall</location>
    </subcellularLocation>
</comment>
<proteinExistence type="inferred from homology"/>
<dbReference type="GO" id="GO:0000272">
    <property type="term" value="P:polysaccharide catabolic process"/>
    <property type="evidence" value="ECO:0007669"/>
    <property type="project" value="UniProtKB-KW"/>
</dbReference>
<dbReference type="PANTHER" id="PTHR31316:SF0">
    <property type="entry name" value="SECRETED BETA-GLUCOSIDASE SIM1-RELATED"/>
    <property type="match status" value="1"/>
</dbReference>
<evidence type="ECO:0000256" key="4">
    <source>
        <dbReference type="ARBA" id="ARBA00022525"/>
    </source>
</evidence>
<evidence type="ECO:0000313" key="13">
    <source>
        <dbReference type="EMBL" id="KAF2789482.1"/>
    </source>
</evidence>
<evidence type="ECO:0000256" key="10">
    <source>
        <dbReference type="ARBA" id="ARBA00023326"/>
    </source>
</evidence>
<evidence type="ECO:0000256" key="5">
    <source>
        <dbReference type="ARBA" id="ARBA00022729"/>
    </source>
</evidence>
<evidence type="ECO:0000256" key="3">
    <source>
        <dbReference type="ARBA" id="ARBA00022512"/>
    </source>
</evidence>
<evidence type="ECO:0000256" key="6">
    <source>
        <dbReference type="ARBA" id="ARBA00022801"/>
    </source>
</evidence>
<name>A0A6A6WZF8_9PLEO</name>
<dbReference type="Proteomes" id="UP000799757">
    <property type="component" value="Unassembled WGS sequence"/>
</dbReference>
<dbReference type="GO" id="GO:0009277">
    <property type="term" value="C:fungal-type cell wall"/>
    <property type="evidence" value="ECO:0007669"/>
    <property type="project" value="TreeGrafter"/>
</dbReference>
<protein>
    <submittedName>
        <fullName evidence="13">Glycoside hydrolase family 132 protein</fullName>
    </submittedName>
</protein>
<evidence type="ECO:0000256" key="11">
    <source>
        <dbReference type="SAM" id="MobiDB-lite"/>
    </source>
</evidence>